<dbReference type="STRING" id="282676.B6F84_08905"/>
<dbReference type="Pfam" id="PF00534">
    <property type="entry name" value="Glycos_transf_1"/>
    <property type="match status" value="1"/>
</dbReference>
<accession>A0A1W6K0S9</accession>
<evidence type="ECO:0000313" key="4">
    <source>
        <dbReference type="EMBL" id="ARM76126.1"/>
    </source>
</evidence>
<evidence type="ECO:0000259" key="3">
    <source>
        <dbReference type="Pfam" id="PF13439"/>
    </source>
</evidence>
<dbReference type="Gene3D" id="3.40.50.2000">
    <property type="entry name" value="Glycogen Phosphorylase B"/>
    <property type="match status" value="2"/>
</dbReference>
<reference evidence="4 5" key="1">
    <citation type="submission" date="2017-03" db="EMBL/GenBank/DDBJ databases">
        <title>Sulfur activation and transportation mechanism of thermophilic Archaea Acidianus manzaensis YN-25.</title>
        <authorList>
            <person name="Ma Y."/>
            <person name="Yang Y."/>
            <person name="Xia J."/>
        </authorList>
    </citation>
    <scope>NUCLEOTIDE SEQUENCE [LARGE SCALE GENOMIC DNA]</scope>
    <source>
        <strain evidence="4 5">YN-25</strain>
    </source>
</reference>
<dbReference type="PANTHER" id="PTHR46401:SF2">
    <property type="entry name" value="GLYCOSYLTRANSFERASE WBBK-RELATED"/>
    <property type="match status" value="1"/>
</dbReference>
<organism evidence="4 5">
    <name type="scientific">Acidianus manzaensis</name>
    <dbReference type="NCBI Taxonomy" id="282676"/>
    <lineage>
        <taxon>Archaea</taxon>
        <taxon>Thermoproteota</taxon>
        <taxon>Thermoprotei</taxon>
        <taxon>Sulfolobales</taxon>
        <taxon>Sulfolobaceae</taxon>
        <taxon>Acidianus</taxon>
    </lineage>
</organism>
<sequence length="338" mass="38963">MKVLLVASKGDFEEDVSKVTGIGRYAREVYNGLVNSGINVSAYPVYDYSSFTSSFLSMIKGMLHNYADYDIIHLLSPKPFFPIRKGKARWITTVHDLFFLKYKESKPTPMMERFYIKSILSSDAIIAVSSLIKEDVERLGYKGKVFVVNPGIGDEFFTAPIKREEKKKIVKLGYIGKLDSERKDVIRGIRIFKKLKDENVIFELWGSYNPNSEVFKEIKKESEDDRRIKIMGPAPNEKLIEIYDSFDALFFPTKEEGFGLSIIEAQARGVPVIVFKNARIPKEVCEYCIKIDDELQSTDEITSFRDKYFQSLRDYASQFSWKNSVKKVINIYNNLIDL</sequence>
<dbReference type="GeneID" id="41591034"/>
<dbReference type="EMBL" id="CP020477">
    <property type="protein sequence ID" value="ARM76126.1"/>
    <property type="molecule type" value="Genomic_DNA"/>
</dbReference>
<evidence type="ECO:0000256" key="1">
    <source>
        <dbReference type="ARBA" id="ARBA00022679"/>
    </source>
</evidence>
<keyword evidence="5" id="KW-1185">Reference proteome</keyword>
<keyword evidence="1 4" id="KW-0808">Transferase</keyword>
<dbReference type="Pfam" id="PF13439">
    <property type="entry name" value="Glyco_transf_4"/>
    <property type="match status" value="1"/>
</dbReference>
<evidence type="ECO:0000259" key="2">
    <source>
        <dbReference type="Pfam" id="PF00534"/>
    </source>
</evidence>
<dbReference type="Proteomes" id="UP000193404">
    <property type="component" value="Chromosome"/>
</dbReference>
<dbReference type="PANTHER" id="PTHR46401">
    <property type="entry name" value="GLYCOSYLTRANSFERASE WBBK-RELATED"/>
    <property type="match status" value="1"/>
</dbReference>
<feature type="domain" description="Glycosyltransferase subfamily 4-like N-terminal" evidence="3">
    <location>
        <begin position="43"/>
        <end position="152"/>
    </location>
</feature>
<dbReference type="GO" id="GO:0016757">
    <property type="term" value="F:glycosyltransferase activity"/>
    <property type="evidence" value="ECO:0007669"/>
    <property type="project" value="InterPro"/>
</dbReference>
<gene>
    <name evidence="4" type="ORF">B6F84_08905</name>
</gene>
<feature type="domain" description="Glycosyl transferase family 1" evidence="2">
    <location>
        <begin position="164"/>
        <end position="284"/>
    </location>
</feature>
<evidence type="ECO:0000313" key="5">
    <source>
        <dbReference type="Proteomes" id="UP000193404"/>
    </source>
</evidence>
<dbReference type="SUPFAM" id="SSF53756">
    <property type="entry name" value="UDP-Glycosyltransferase/glycogen phosphorylase"/>
    <property type="match status" value="1"/>
</dbReference>
<dbReference type="RefSeq" id="WP_148691909.1">
    <property type="nucleotide sequence ID" value="NZ_CP020477.1"/>
</dbReference>
<dbReference type="OrthoDB" id="42754at2157"/>
<dbReference type="InterPro" id="IPR001296">
    <property type="entry name" value="Glyco_trans_1"/>
</dbReference>
<dbReference type="AlphaFoldDB" id="A0A1W6K0S9"/>
<dbReference type="InterPro" id="IPR028098">
    <property type="entry name" value="Glyco_trans_4-like_N"/>
</dbReference>
<dbReference type="KEGG" id="aman:B6F84_08905"/>
<protein>
    <submittedName>
        <fullName evidence="4">Group 1 glycosyl transferase</fullName>
    </submittedName>
</protein>
<proteinExistence type="predicted"/>
<name>A0A1W6K0S9_9CREN</name>